<dbReference type="Proteomes" id="UP001589789">
    <property type="component" value="Unassembled WGS sequence"/>
</dbReference>
<feature type="compositionally biased region" description="Pro residues" evidence="1">
    <location>
        <begin position="45"/>
        <end position="58"/>
    </location>
</feature>
<gene>
    <name evidence="3" type="ORF">ACFFIC_28460</name>
</gene>
<accession>A0ABV6J0R4</accession>
<keyword evidence="4" id="KW-1185">Reference proteome</keyword>
<sequence length="58" mass="6450">MGSSNNLIFWLFAFTLLAALAVGLWQWRAIKRSRAARGEHGHVSHPPPDSDTPRNTPP</sequence>
<feature type="transmembrane region" description="Helical" evidence="2">
    <location>
        <begin position="6"/>
        <end position="27"/>
    </location>
</feature>
<organism evidence="3 4">
    <name type="scientific">Muricoccus vinaceus</name>
    <dbReference type="NCBI Taxonomy" id="424704"/>
    <lineage>
        <taxon>Bacteria</taxon>
        <taxon>Pseudomonadati</taxon>
        <taxon>Pseudomonadota</taxon>
        <taxon>Alphaproteobacteria</taxon>
        <taxon>Acetobacterales</taxon>
        <taxon>Roseomonadaceae</taxon>
        <taxon>Muricoccus</taxon>
    </lineage>
</organism>
<dbReference type="RefSeq" id="WP_377056832.1">
    <property type="nucleotide sequence ID" value="NZ_JBHLVZ010000113.1"/>
</dbReference>
<protein>
    <submittedName>
        <fullName evidence="3">Uncharacterized protein</fullName>
    </submittedName>
</protein>
<evidence type="ECO:0000313" key="3">
    <source>
        <dbReference type="EMBL" id="MFC0389449.1"/>
    </source>
</evidence>
<name>A0ABV6J0R4_9PROT</name>
<evidence type="ECO:0000256" key="1">
    <source>
        <dbReference type="SAM" id="MobiDB-lite"/>
    </source>
</evidence>
<dbReference type="EMBL" id="JBHLVZ010000113">
    <property type="protein sequence ID" value="MFC0389449.1"/>
    <property type="molecule type" value="Genomic_DNA"/>
</dbReference>
<evidence type="ECO:0000313" key="4">
    <source>
        <dbReference type="Proteomes" id="UP001589789"/>
    </source>
</evidence>
<keyword evidence="2" id="KW-1133">Transmembrane helix</keyword>
<keyword evidence="2" id="KW-0472">Membrane</keyword>
<proteinExistence type="predicted"/>
<keyword evidence="2" id="KW-0812">Transmembrane</keyword>
<feature type="region of interest" description="Disordered" evidence="1">
    <location>
        <begin position="35"/>
        <end position="58"/>
    </location>
</feature>
<comment type="caution">
    <text evidence="3">The sequence shown here is derived from an EMBL/GenBank/DDBJ whole genome shotgun (WGS) entry which is preliminary data.</text>
</comment>
<evidence type="ECO:0000256" key="2">
    <source>
        <dbReference type="SAM" id="Phobius"/>
    </source>
</evidence>
<reference evidence="3 4" key="1">
    <citation type="submission" date="2024-09" db="EMBL/GenBank/DDBJ databases">
        <authorList>
            <person name="Sun Q."/>
            <person name="Mori K."/>
        </authorList>
    </citation>
    <scope>NUCLEOTIDE SEQUENCE [LARGE SCALE GENOMIC DNA]</scope>
    <source>
        <strain evidence="3 4">CCM 7468</strain>
    </source>
</reference>